<dbReference type="AlphaFoldDB" id="A0A7X3G827"/>
<evidence type="ECO:0000313" key="9">
    <source>
        <dbReference type="EMBL" id="MVX58876.1"/>
    </source>
</evidence>
<dbReference type="GO" id="GO:0008784">
    <property type="term" value="F:alanine racemase activity"/>
    <property type="evidence" value="ECO:0007669"/>
    <property type="project" value="UniProtKB-UniRule"/>
</dbReference>
<dbReference type="NCBIfam" id="TIGR00492">
    <property type="entry name" value="alr"/>
    <property type="match status" value="1"/>
</dbReference>
<comment type="function">
    <text evidence="5">Catalyzes the interconversion of L-alanine and D-alanine. May also act on other amino acids.</text>
</comment>
<dbReference type="InterPro" id="IPR020622">
    <property type="entry name" value="Ala_racemase_pyridoxalP-BS"/>
</dbReference>
<dbReference type="Pfam" id="PF00842">
    <property type="entry name" value="Ala_racemase_C"/>
    <property type="match status" value="1"/>
</dbReference>
<evidence type="ECO:0000259" key="8">
    <source>
        <dbReference type="SMART" id="SM01005"/>
    </source>
</evidence>
<comment type="cofactor">
    <cofactor evidence="2 5 6">
        <name>pyridoxal 5'-phosphate</name>
        <dbReference type="ChEBI" id="CHEBI:597326"/>
    </cofactor>
</comment>
<sequence>MKTSPHRPTKAVIALDAIAYNIEQVASQLPVGTLRMAVVKANAYGHGAVAVSHYIQGIVDAFGVSNIDEALELRETGITKDILVLGVTAYAAVSLAQEHDICLTVASSDWVHELLSLGQSLKGLRVHLKVDSGMGRIGFRSAAEVQQAQQALQTQGVRVEGIFTHFATADEVDTVYFDEQEQRFASLLAELDQVPALVHASNSATSIWHPETVLNMVRLGNIIYGMNPSGGLLGLPFEIKAALSLESELVHVKKIAAQQGVGYGKTYVSQEEEYIGTLPLGYADGWTRDMQDFHVLVDGAFCPIVGRVSMDQLTIRLPQAYPLGTKVVLIGTSGQEAIDVTQVADYRGTINYEVVCLLSDRIPRVYRK</sequence>
<dbReference type="Proteomes" id="UP000461595">
    <property type="component" value="Unassembled WGS sequence"/>
</dbReference>
<dbReference type="HAMAP" id="MF_01201">
    <property type="entry name" value="Ala_racemase"/>
    <property type="match status" value="1"/>
</dbReference>
<proteinExistence type="inferred from homology"/>
<dbReference type="PANTHER" id="PTHR30511">
    <property type="entry name" value="ALANINE RACEMASE"/>
    <property type="match status" value="1"/>
</dbReference>
<evidence type="ECO:0000256" key="1">
    <source>
        <dbReference type="ARBA" id="ARBA00000316"/>
    </source>
</evidence>
<feature type="binding site" evidence="5 7">
    <location>
        <position position="310"/>
    </location>
    <ligand>
        <name>substrate</name>
    </ligand>
</feature>
<dbReference type="InterPro" id="IPR000821">
    <property type="entry name" value="Ala_racemase"/>
</dbReference>
<feature type="domain" description="Alanine racemase C-terminal" evidence="8">
    <location>
        <begin position="242"/>
        <end position="367"/>
    </location>
</feature>
<evidence type="ECO:0000256" key="5">
    <source>
        <dbReference type="HAMAP-Rule" id="MF_01201"/>
    </source>
</evidence>
<dbReference type="InterPro" id="IPR009006">
    <property type="entry name" value="Ala_racemase/Decarboxylase_C"/>
</dbReference>
<dbReference type="SMART" id="SM01005">
    <property type="entry name" value="Ala_racemase_C"/>
    <property type="match status" value="1"/>
</dbReference>
<dbReference type="FunFam" id="2.40.37.10:FF:000006">
    <property type="entry name" value="Alanine racemase"/>
    <property type="match status" value="1"/>
</dbReference>
<dbReference type="EMBL" id="WSRS01000029">
    <property type="protein sequence ID" value="MVX58876.1"/>
    <property type="molecule type" value="Genomic_DNA"/>
</dbReference>
<comment type="catalytic activity">
    <reaction evidence="1 5">
        <text>L-alanine = D-alanine</text>
        <dbReference type="Rhea" id="RHEA:20249"/>
        <dbReference type="ChEBI" id="CHEBI:57416"/>
        <dbReference type="ChEBI" id="CHEBI:57972"/>
        <dbReference type="EC" id="5.1.1.1"/>
    </reaction>
</comment>
<dbReference type="PANTHER" id="PTHR30511:SF0">
    <property type="entry name" value="ALANINE RACEMASE, CATABOLIC-RELATED"/>
    <property type="match status" value="1"/>
</dbReference>
<dbReference type="GO" id="GO:0030632">
    <property type="term" value="P:D-alanine biosynthetic process"/>
    <property type="evidence" value="ECO:0007669"/>
    <property type="project" value="UniProtKB-UniRule"/>
</dbReference>
<dbReference type="SUPFAM" id="SSF50621">
    <property type="entry name" value="Alanine racemase C-terminal domain-like"/>
    <property type="match status" value="1"/>
</dbReference>
<dbReference type="GO" id="GO:0005829">
    <property type="term" value="C:cytosol"/>
    <property type="evidence" value="ECO:0007669"/>
    <property type="project" value="TreeGrafter"/>
</dbReference>
<feature type="binding site" evidence="5 7">
    <location>
        <position position="136"/>
    </location>
    <ligand>
        <name>substrate</name>
    </ligand>
</feature>
<dbReference type="InterPro" id="IPR001608">
    <property type="entry name" value="Ala_racemase_N"/>
</dbReference>
<dbReference type="EC" id="5.1.1.1" evidence="5"/>
<dbReference type="PRINTS" id="PR00992">
    <property type="entry name" value="ALARACEMASE"/>
</dbReference>
<accession>A0A7X3G827</accession>
<evidence type="ECO:0000256" key="2">
    <source>
        <dbReference type="ARBA" id="ARBA00001933"/>
    </source>
</evidence>
<evidence type="ECO:0000256" key="6">
    <source>
        <dbReference type="PIRSR" id="PIRSR600821-50"/>
    </source>
</evidence>
<gene>
    <name evidence="9" type="ORF">E5983_04335</name>
</gene>
<evidence type="ECO:0000256" key="3">
    <source>
        <dbReference type="ARBA" id="ARBA00022898"/>
    </source>
</evidence>
<keyword evidence="4 5" id="KW-0413">Isomerase</keyword>
<dbReference type="Gene3D" id="2.40.37.10">
    <property type="entry name" value="Lyase, Ornithine Decarboxylase, Chain A, domain 1"/>
    <property type="match status" value="1"/>
</dbReference>
<dbReference type="UniPathway" id="UPA00042">
    <property type="reaction ID" value="UER00497"/>
</dbReference>
<dbReference type="GO" id="GO:0030170">
    <property type="term" value="F:pyridoxal phosphate binding"/>
    <property type="evidence" value="ECO:0007669"/>
    <property type="project" value="UniProtKB-UniRule"/>
</dbReference>
<organism evidence="9 10">
    <name type="scientific">Streptococcus danieliae</name>
    <dbReference type="NCBI Taxonomy" id="747656"/>
    <lineage>
        <taxon>Bacteria</taxon>
        <taxon>Bacillati</taxon>
        <taxon>Bacillota</taxon>
        <taxon>Bacilli</taxon>
        <taxon>Lactobacillales</taxon>
        <taxon>Streptococcaceae</taxon>
        <taxon>Streptococcus</taxon>
    </lineage>
</organism>
<dbReference type="Pfam" id="PF01168">
    <property type="entry name" value="Ala_racemase_N"/>
    <property type="match status" value="1"/>
</dbReference>
<evidence type="ECO:0000256" key="7">
    <source>
        <dbReference type="PIRSR" id="PIRSR600821-52"/>
    </source>
</evidence>
<protein>
    <recommendedName>
        <fullName evidence="5">Alanine racemase</fullName>
        <ecNumber evidence="5">5.1.1.1</ecNumber>
    </recommendedName>
</protein>
<evidence type="ECO:0000313" key="10">
    <source>
        <dbReference type="Proteomes" id="UP000461595"/>
    </source>
</evidence>
<dbReference type="FunFam" id="3.20.20.10:FF:000002">
    <property type="entry name" value="Alanine racemase"/>
    <property type="match status" value="1"/>
</dbReference>
<feature type="active site" description="Proton acceptor; specific for D-alanine" evidence="5">
    <location>
        <position position="40"/>
    </location>
</feature>
<dbReference type="InterPro" id="IPR029066">
    <property type="entry name" value="PLP-binding_barrel"/>
</dbReference>
<keyword evidence="3 5" id="KW-0663">Pyridoxal phosphate</keyword>
<feature type="modified residue" description="N6-(pyridoxal phosphate)lysine" evidence="5 6">
    <location>
        <position position="40"/>
    </location>
</feature>
<dbReference type="SUPFAM" id="SSF51419">
    <property type="entry name" value="PLP-binding barrel"/>
    <property type="match status" value="1"/>
</dbReference>
<dbReference type="PROSITE" id="PS00395">
    <property type="entry name" value="ALANINE_RACEMASE"/>
    <property type="match status" value="1"/>
</dbReference>
<dbReference type="OrthoDB" id="9813814at2"/>
<dbReference type="Gene3D" id="3.20.20.10">
    <property type="entry name" value="Alanine racemase"/>
    <property type="match status" value="1"/>
</dbReference>
<evidence type="ECO:0000256" key="4">
    <source>
        <dbReference type="ARBA" id="ARBA00023235"/>
    </source>
</evidence>
<reference evidence="9 10" key="1">
    <citation type="submission" date="2019-12" db="EMBL/GenBank/DDBJ databases">
        <title>Microbes associate with the intestines of laboratory mice.</title>
        <authorList>
            <person name="Navarre W."/>
            <person name="Wong E."/>
        </authorList>
    </citation>
    <scope>NUCLEOTIDE SEQUENCE [LARGE SCALE GENOMIC DNA]</scope>
    <source>
        <strain evidence="9 10">NM51_B2-22</strain>
    </source>
</reference>
<dbReference type="InterPro" id="IPR011079">
    <property type="entry name" value="Ala_racemase_C"/>
</dbReference>
<feature type="active site" description="Proton acceptor; specific for L-alanine" evidence="5">
    <location>
        <position position="263"/>
    </location>
</feature>
<name>A0A7X3G827_9STRE</name>
<comment type="pathway">
    <text evidence="5">Amino-acid biosynthesis; D-alanine biosynthesis; D-alanine from L-alanine: step 1/1.</text>
</comment>
<dbReference type="RefSeq" id="WP_160332686.1">
    <property type="nucleotide sequence ID" value="NZ_WSRS01000029.1"/>
</dbReference>
<comment type="caution">
    <text evidence="9">The sequence shown here is derived from an EMBL/GenBank/DDBJ whole genome shotgun (WGS) entry which is preliminary data.</text>
</comment>
<dbReference type="CDD" id="cd00430">
    <property type="entry name" value="PLPDE_III_AR"/>
    <property type="match status" value="1"/>
</dbReference>
<comment type="similarity">
    <text evidence="5">Belongs to the alanine racemase family.</text>
</comment>
<dbReference type="GO" id="GO:0009252">
    <property type="term" value="P:peptidoglycan biosynthetic process"/>
    <property type="evidence" value="ECO:0007669"/>
    <property type="project" value="TreeGrafter"/>
</dbReference>